<evidence type="ECO:0000256" key="6">
    <source>
        <dbReference type="ARBA" id="ARBA00022837"/>
    </source>
</evidence>
<dbReference type="PANTHER" id="PTHR10582:SF2">
    <property type="entry name" value="INACTIVE"/>
    <property type="match status" value="1"/>
</dbReference>
<dbReference type="PANTHER" id="PTHR10582">
    <property type="entry name" value="TRANSIENT RECEPTOR POTENTIAL ION CHANNEL PROTEIN"/>
    <property type="match status" value="1"/>
</dbReference>
<dbReference type="PROSITE" id="PS50088">
    <property type="entry name" value="ANK_REPEAT"/>
    <property type="match status" value="1"/>
</dbReference>
<dbReference type="SMART" id="SM00248">
    <property type="entry name" value="ANK"/>
    <property type="match status" value="2"/>
</dbReference>
<keyword evidence="6" id="KW-0106">Calcium</keyword>
<dbReference type="OrthoDB" id="528648at2759"/>
<evidence type="ECO:0000256" key="7">
    <source>
        <dbReference type="ARBA" id="ARBA00023065"/>
    </source>
</evidence>
<evidence type="ECO:0000256" key="5">
    <source>
        <dbReference type="ARBA" id="ARBA00022737"/>
    </source>
</evidence>
<evidence type="ECO:0000313" key="12">
    <source>
        <dbReference type="EMBL" id="KXZ52520.1"/>
    </source>
</evidence>
<feature type="transmembrane region" description="Helical" evidence="11">
    <location>
        <begin position="1150"/>
        <end position="1173"/>
    </location>
</feature>
<dbReference type="EMBL" id="LSYV01000010">
    <property type="protein sequence ID" value="KXZ52520.1"/>
    <property type="molecule type" value="Genomic_DNA"/>
</dbReference>
<keyword evidence="8" id="KW-0407">Ion channel</keyword>
<dbReference type="GO" id="GO:0005886">
    <property type="term" value="C:plasma membrane"/>
    <property type="evidence" value="ECO:0007669"/>
    <property type="project" value="UniProtKB-SubCell"/>
</dbReference>
<dbReference type="InterPro" id="IPR024862">
    <property type="entry name" value="TRPV"/>
</dbReference>
<proteinExistence type="predicted"/>
<feature type="repeat" description="ANK" evidence="9">
    <location>
        <begin position="153"/>
        <end position="185"/>
    </location>
</feature>
<keyword evidence="7" id="KW-0406">Ion transport</keyword>
<keyword evidence="3" id="KW-1003">Cell membrane</keyword>
<feature type="transmembrane region" description="Helical" evidence="11">
    <location>
        <begin position="1193"/>
        <end position="1212"/>
    </location>
</feature>
<dbReference type="GO" id="GO:0005216">
    <property type="term" value="F:monoatomic ion channel activity"/>
    <property type="evidence" value="ECO:0007669"/>
    <property type="project" value="InterPro"/>
</dbReference>
<evidence type="ECO:0000256" key="1">
    <source>
        <dbReference type="ARBA" id="ARBA00004651"/>
    </source>
</evidence>
<name>A0A150GT57_GONPE</name>
<comment type="caution">
    <text evidence="12">The sequence shown here is derived from an EMBL/GenBank/DDBJ whole genome shotgun (WGS) entry which is preliminary data.</text>
</comment>
<evidence type="ECO:0000256" key="2">
    <source>
        <dbReference type="ARBA" id="ARBA00022448"/>
    </source>
</evidence>
<keyword evidence="11" id="KW-0472">Membrane</keyword>
<evidence type="ECO:0000313" key="13">
    <source>
        <dbReference type="Proteomes" id="UP000075714"/>
    </source>
</evidence>
<dbReference type="InterPro" id="IPR002110">
    <property type="entry name" value="Ankyrin_rpt"/>
</dbReference>
<accession>A0A150GT57</accession>
<dbReference type="PROSITE" id="PS50297">
    <property type="entry name" value="ANK_REP_REGION"/>
    <property type="match status" value="1"/>
</dbReference>
<keyword evidence="4" id="KW-0109">Calcium transport</keyword>
<dbReference type="SUPFAM" id="SSF48403">
    <property type="entry name" value="Ankyrin repeat"/>
    <property type="match status" value="1"/>
</dbReference>
<keyword evidence="2" id="KW-0813">Transport</keyword>
<evidence type="ECO:0008006" key="14">
    <source>
        <dbReference type="Google" id="ProtNLM"/>
    </source>
</evidence>
<reference evidence="13" key="1">
    <citation type="journal article" date="2016" name="Nat. Commun.">
        <title>The Gonium pectorale genome demonstrates co-option of cell cycle regulation during the evolution of multicellularity.</title>
        <authorList>
            <person name="Hanschen E.R."/>
            <person name="Marriage T.N."/>
            <person name="Ferris P.J."/>
            <person name="Hamaji T."/>
            <person name="Toyoda A."/>
            <person name="Fujiyama A."/>
            <person name="Neme R."/>
            <person name="Noguchi H."/>
            <person name="Minakuchi Y."/>
            <person name="Suzuki M."/>
            <person name="Kawai-Toyooka H."/>
            <person name="Smith D.R."/>
            <person name="Sparks H."/>
            <person name="Anderson J."/>
            <person name="Bakaric R."/>
            <person name="Luria V."/>
            <person name="Karger A."/>
            <person name="Kirschner M.W."/>
            <person name="Durand P.M."/>
            <person name="Michod R.E."/>
            <person name="Nozaki H."/>
            <person name="Olson B.J."/>
        </authorList>
    </citation>
    <scope>NUCLEOTIDE SEQUENCE [LARGE SCALE GENOMIC DNA]</scope>
    <source>
        <strain evidence="13">NIES-2863</strain>
    </source>
</reference>
<keyword evidence="5" id="KW-0677">Repeat</keyword>
<evidence type="ECO:0000256" key="8">
    <source>
        <dbReference type="ARBA" id="ARBA00023303"/>
    </source>
</evidence>
<evidence type="ECO:0000256" key="10">
    <source>
        <dbReference type="SAM" id="MobiDB-lite"/>
    </source>
</evidence>
<evidence type="ECO:0000256" key="3">
    <source>
        <dbReference type="ARBA" id="ARBA00022475"/>
    </source>
</evidence>
<evidence type="ECO:0000256" key="9">
    <source>
        <dbReference type="PROSITE-ProRule" id="PRU00023"/>
    </source>
</evidence>
<keyword evidence="13" id="KW-1185">Reference proteome</keyword>
<comment type="subcellular location">
    <subcellularLocation>
        <location evidence="1">Cell membrane</location>
        <topology evidence="1">Multi-pass membrane protein</topology>
    </subcellularLocation>
</comment>
<dbReference type="Gene3D" id="1.25.40.20">
    <property type="entry name" value="Ankyrin repeat-containing domain"/>
    <property type="match status" value="1"/>
</dbReference>
<protein>
    <recommendedName>
        <fullName evidence="14">Ion transport domain-containing protein</fullName>
    </recommendedName>
</protein>
<keyword evidence="11" id="KW-1133">Transmembrane helix</keyword>
<evidence type="ECO:0000256" key="4">
    <source>
        <dbReference type="ARBA" id="ARBA00022568"/>
    </source>
</evidence>
<organism evidence="12 13">
    <name type="scientific">Gonium pectorale</name>
    <name type="common">Green alga</name>
    <dbReference type="NCBI Taxonomy" id="33097"/>
    <lineage>
        <taxon>Eukaryota</taxon>
        <taxon>Viridiplantae</taxon>
        <taxon>Chlorophyta</taxon>
        <taxon>core chlorophytes</taxon>
        <taxon>Chlorophyceae</taxon>
        <taxon>CS clade</taxon>
        <taxon>Chlamydomonadales</taxon>
        <taxon>Volvocaceae</taxon>
        <taxon>Gonium</taxon>
    </lineage>
</organism>
<evidence type="ECO:0000256" key="11">
    <source>
        <dbReference type="SAM" id="Phobius"/>
    </source>
</evidence>
<feature type="region of interest" description="Disordered" evidence="10">
    <location>
        <begin position="889"/>
        <end position="913"/>
    </location>
</feature>
<dbReference type="Proteomes" id="UP000075714">
    <property type="component" value="Unassembled WGS sequence"/>
</dbReference>
<feature type="transmembrane region" description="Helical" evidence="11">
    <location>
        <begin position="1252"/>
        <end position="1274"/>
    </location>
</feature>
<feature type="compositionally biased region" description="Basic and acidic residues" evidence="10">
    <location>
        <begin position="896"/>
        <end position="905"/>
    </location>
</feature>
<feature type="region of interest" description="Disordered" evidence="10">
    <location>
        <begin position="243"/>
        <end position="280"/>
    </location>
</feature>
<keyword evidence="9" id="KW-0040">ANK repeat</keyword>
<dbReference type="InterPro" id="IPR036770">
    <property type="entry name" value="Ankyrin_rpt-contain_sf"/>
</dbReference>
<gene>
    <name evidence="12" type="ORF">GPECTOR_9g564</name>
</gene>
<dbReference type="GO" id="GO:0098703">
    <property type="term" value="P:calcium ion import across plasma membrane"/>
    <property type="evidence" value="ECO:0007669"/>
    <property type="project" value="TreeGrafter"/>
</dbReference>
<sequence length="1409" mass="157303">MLHLSPSRVQEMDEHDQVHRLSYSPEFTAEKQKDPSFTLLHFVAMLGTGTLAEALDVKAREPDAMQRFTRYMRHLITRDDNVFVTDKYGCTPLQLAAALGNKIMVAALLEPYGPPASSSFKGLERCSGEYGEFHKYINHQDGQTRIYFPSTKVRFSALHGAVSHGEAEVVIQLLRNGAEPQVMDVNRKTAFRVAPSLASLQDLLWQILQNDEGIEMLIVVELMAEVLEQQSWQAAKAAQAESAAPSGASAPPASAPSAASHSSHTSRAGPAADLPAAPATPLVTGAGPPVAVPSAVLGGFGGRNGWAAKVVAQLRKTPDLPTDAERRLGGVASAVLGRQIADVGVTIRRFFRKLYKARCYLDMSRYLEAAVRTNHFKLTEMMIDLLCDECPAVLREPEFQGTLDPLVSSFPPLFHRLLFKLQMPYHIIKVFIEQSDVSLLNDMALFPIFRHLMDLISTRDTTKAFDASASSRKLLVQLLRQGSGQPLSPAAPGSGTAALEPVPELTSSVAAPATPPPPIVAWPSLGRRLRSKCQLLSTDRRVGTSSVNGSGGSGSGSQQRELLTVRTLCIEKVVWAALKGGKRDNVEAVVESIVGWVDTNSRERTAVFITGITPDLIKELAICFPTECATLLNVVSRDVLELKDMLQVPSNLLEGKSHWVKCSHVRKHYVWRQTELQKLKEIQGYDEAVIDALVEYGVRLEYVEKATVEQGATPALFAALIQEGFTGAELVALISNNYRLDAIQMHLEECAQPPPEGVPADFAEKLEVPMSMLLRDMLKQHLSPRIVDVILEEGPMFETTKYNNFRPGRPLLKMYPAPLFTDGYTHHFVQLLLINWRRGVKDNRDPTKWSIAPWHKDFIDTVWERNDPLFTKLKSAFDNKLTDTQLYIQGDGSPEVGEHESADNMRKKRDRREREQEWADRGHILDMLLRIFVSNSLLIHRWSIFLMARLCLWLLAVWRTRALPWIESLMRRQLEVRQRGRRIRSGTVDAAVLALPILNFVDPGEGDILTALADADAPPSWFHYAIVRALYSLHWGQFGRVLTYLDAAAYVQFAAAFLAFFTCVLEYREHTVSEPGDDGERLTPLRALPPIEVTLCISVVLSASMLVERALEWNVYTPPSWVTFGRQLELACHSMVWLVAIIVWCDRAGALVPALSGLAMLLFVLRLTLFALVNDKLSTAVLALLEILSDSRYFFLLIATVYGGFVLAAAGLRSPDMQDPTAYSTALFTVLLGDFQSSQLSDERTVWRYPGFSTVLLSVYAVLMLILFLNLLIATMNDTYDRVREFREVEVMRLRTHMMVFVKTFMLRNAKGLALPSLNGDVLHLLLQPEELKSGRWASRSGPDPSEFRAWEGRISYMRNSIVRELEGVVRDISDKATERLETRTLTALRGLEARLKELEARIPPLRTS</sequence>
<keyword evidence="11" id="KW-0812">Transmembrane</keyword>